<feature type="region of interest" description="Disordered" evidence="1">
    <location>
        <begin position="86"/>
        <end position="110"/>
    </location>
</feature>
<dbReference type="EMBL" id="JBELOE010000039">
    <property type="protein sequence ID" value="MER2490333.1"/>
    <property type="molecule type" value="Genomic_DNA"/>
</dbReference>
<accession>A0ABV1RBN8</accession>
<comment type="caution">
    <text evidence="2">The sequence shown here is derived from an EMBL/GenBank/DDBJ whole genome shotgun (WGS) entry which is preliminary data.</text>
</comment>
<proteinExistence type="predicted"/>
<feature type="compositionally biased region" description="Polar residues" evidence="1">
    <location>
        <begin position="101"/>
        <end position="110"/>
    </location>
</feature>
<keyword evidence="3" id="KW-1185">Reference proteome</keyword>
<dbReference type="RefSeq" id="WP_350400145.1">
    <property type="nucleotide sequence ID" value="NZ_JBELOE010000039.1"/>
</dbReference>
<organism evidence="2 3">
    <name type="scientific">Catenovulum sediminis</name>
    <dbReference type="NCBI Taxonomy" id="1740262"/>
    <lineage>
        <taxon>Bacteria</taxon>
        <taxon>Pseudomonadati</taxon>
        <taxon>Pseudomonadota</taxon>
        <taxon>Gammaproteobacteria</taxon>
        <taxon>Alteromonadales</taxon>
        <taxon>Alteromonadaceae</taxon>
        <taxon>Catenovulum</taxon>
    </lineage>
</organism>
<name>A0ABV1RBN8_9ALTE</name>
<evidence type="ECO:0000256" key="1">
    <source>
        <dbReference type="SAM" id="MobiDB-lite"/>
    </source>
</evidence>
<reference evidence="2 3" key="1">
    <citation type="submission" date="2024-06" db="EMBL/GenBank/DDBJ databases">
        <authorList>
            <person name="Chen R.Y."/>
        </authorList>
    </citation>
    <scope>NUCLEOTIDE SEQUENCE [LARGE SCALE GENOMIC DNA]</scope>
    <source>
        <strain evidence="2 3">D2</strain>
    </source>
</reference>
<sequence length="110" mass="12396">MERKTIIQEDINRESVEDMPKYLENKEGRVFVATPTLFKNRVKLGLSRCTEERAKEVEAKERGKIRENDSLSEENKQLKARIAELEAKASTSGESKPAGATRNTKAKTTG</sequence>
<evidence type="ECO:0000313" key="3">
    <source>
        <dbReference type="Proteomes" id="UP001467690"/>
    </source>
</evidence>
<dbReference type="Proteomes" id="UP001467690">
    <property type="component" value="Unassembled WGS sequence"/>
</dbReference>
<protein>
    <submittedName>
        <fullName evidence="2">Uncharacterized protein</fullName>
    </submittedName>
</protein>
<evidence type="ECO:0000313" key="2">
    <source>
        <dbReference type="EMBL" id="MER2490333.1"/>
    </source>
</evidence>
<gene>
    <name evidence="2" type="ORF">ABS311_00320</name>
</gene>